<comment type="caution">
    <text evidence="3">The sequence shown here is derived from an EMBL/GenBank/DDBJ whole genome shotgun (WGS) entry which is preliminary data.</text>
</comment>
<dbReference type="Gene3D" id="3.20.20.450">
    <property type="entry name" value="EAL domain"/>
    <property type="match status" value="1"/>
</dbReference>
<dbReference type="PROSITE" id="PS50883">
    <property type="entry name" value="EAL"/>
    <property type="match status" value="1"/>
</dbReference>
<proteinExistence type="predicted"/>
<feature type="transmembrane region" description="Helical" evidence="1">
    <location>
        <begin position="47"/>
        <end position="69"/>
    </location>
</feature>
<dbReference type="InterPro" id="IPR001633">
    <property type="entry name" value="EAL_dom"/>
</dbReference>
<dbReference type="SUPFAM" id="SSF141868">
    <property type="entry name" value="EAL domain-like"/>
    <property type="match status" value="1"/>
</dbReference>
<evidence type="ECO:0000259" key="2">
    <source>
        <dbReference type="PROSITE" id="PS50883"/>
    </source>
</evidence>
<reference evidence="3" key="1">
    <citation type="submission" date="2016-10" db="EMBL/GenBank/DDBJ databases">
        <title>Sequence of Gallionella enrichment culture.</title>
        <authorList>
            <person name="Poehlein A."/>
            <person name="Muehling M."/>
            <person name="Daniel R."/>
        </authorList>
    </citation>
    <scope>NUCLEOTIDE SEQUENCE</scope>
</reference>
<dbReference type="InterPro" id="IPR050706">
    <property type="entry name" value="Cyclic-di-GMP_PDE-like"/>
</dbReference>
<dbReference type="AlphaFoldDB" id="A0A1J5QED9"/>
<keyword evidence="1" id="KW-0472">Membrane</keyword>
<feature type="domain" description="EAL" evidence="2">
    <location>
        <begin position="155"/>
        <end position="411"/>
    </location>
</feature>
<dbReference type="PANTHER" id="PTHR33121">
    <property type="entry name" value="CYCLIC DI-GMP PHOSPHODIESTERASE PDEF"/>
    <property type="match status" value="1"/>
</dbReference>
<protein>
    <submittedName>
        <fullName evidence="3">Phytochrome-like protein cph2</fullName>
    </submittedName>
</protein>
<dbReference type="InterPro" id="IPR035919">
    <property type="entry name" value="EAL_sf"/>
</dbReference>
<evidence type="ECO:0000256" key="1">
    <source>
        <dbReference type="SAM" id="Phobius"/>
    </source>
</evidence>
<gene>
    <name evidence="3" type="primary">cph2_68</name>
    <name evidence="3" type="ORF">GALL_366710</name>
</gene>
<name>A0A1J5QED9_9ZZZZ</name>
<dbReference type="GO" id="GO:0071111">
    <property type="term" value="F:cyclic-guanylate-specific phosphodiesterase activity"/>
    <property type="evidence" value="ECO:0007669"/>
    <property type="project" value="InterPro"/>
</dbReference>
<keyword evidence="1" id="KW-0812">Transmembrane</keyword>
<dbReference type="PANTHER" id="PTHR33121:SF70">
    <property type="entry name" value="SIGNALING PROTEIN YKOW"/>
    <property type="match status" value="1"/>
</dbReference>
<accession>A0A1J5QED9</accession>
<feature type="transmembrane region" description="Helical" evidence="1">
    <location>
        <begin position="124"/>
        <end position="142"/>
    </location>
</feature>
<organism evidence="3">
    <name type="scientific">mine drainage metagenome</name>
    <dbReference type="NCBI Taxonomy" id="410659"/>
    <lineage>
        <taxon>unclassified sequences</taxon>
        <taxon>metagenomes</taxon>
        <taxon>ecological metagenomes</taxon>
    </lineage>
</organism>
<feature type="transmembrane region" description="Helical" evidence="1">
    <location>
        <begin position="89"/>
        <end position="112"/>
    </location>
</feature>
<sequence length="412" mass="43818">MTASPAQDAADGLRAHEERIADSGRFPSAIQNRFMHAFYASHRARSVVAAAVILVTLLGAWFVTYLAGGTESVAPQAFYVPILVAATRFRWHTAVLTAIAAGALAGPASLLDVKASVAQSTGNWVGRLVVFVVIALLVSWLSHESRTAILGTVRDARDARELRAGLARGELVVHYQPIFELDTEEIVGVEALVRWQHPQRGLVPPAAFIPLAERTGLIVPLEIFVLTEATRQTARWGAAGSGCRPLTVAVNISATHLDDSDIVAHVAAALASSGLEPGHLCVEITETAMIRDFGSAFARVVELRGLGVQIALDDFGTGLSSLAYLQKLPIDIVKIDRSFVMEVDTDARSEAVISGIAMLAQAMGSSLVAEGIETQGQLDALRAIGCRRGQGFLVGRPVPADELEARIPITQS</sequence>
<dbReference type="CDD" id="cd01948">
    <property type="entry name" value="EAL"/>
    <property type="match status" value="1"/>
</dbReference>
<evidence type="ECO:0000313" key="3">
    <source>
        <dbReference type="EMBL" id="OIQ81562.1"/>
    </source>
</evidence>
<keyword evidence="1" id="KW-1133">Transmembrane helix</keyword>
<dbReference type="Pfam" id="PF00563">
    <property type="entry name" value="EAL"/>
    <property type="match status" value="1"/>
</dbReference>
<dbReference type="EMBL" id="MLJW01000909">
    <property type="protein sequence ID" value="OIQ81562.1"/>
    <property type="molecule type" value="Genomic_DNA"/>
</dbReference>
<dbReference type="SMART" id="SM00052">
    <property type="entry name" value="EAL"/>
    <property type="match status" value="1"/>
</dbReference>